<dbReference type="InterPro" id="IPR032867">
    <property type="entry name" value="DYW_dom"/>
</dbReference>
<dbReference type="InterPro" id="IPR011990">
    <property type="entry name" value="TPR-like_helical_dom_sf"/>
</dbReference>
<evidence type="ECO:0000259" key="4">
    <source>
        <dbReference type="Pfam" id="PF14432"/>
    </source>
</evidence>
<evidence type="ECO:0000256" key="3">
    <source>
        <dbReference type="PROSITE-ProRule" id="PRU00708"/>
    </source>
</evidence>
<dbReference type="Gene3D" id="1.25.40.10">
    <property type="entry name" value="Tetratricopeptide repeat domain"/>
    <property type="match status" value="3"/>
</dbReference>
<dbReference type="InterPro" id="IPR002885">
    <property type="entry name" value="PPR_rpt"/>
</dbReference>
<feature type="repeat" description="PPR" evidence="3">
    <location>
        <begin position="285"/>
        <end position="319"/>
    </location>
</feature>
<feature type="domain" description="DYW" evidence="4">
    <location>
        <begin position="532"/>
        <end position="624"/>
    </location>
</feature>
<dbReference type="PANTHER" id="PTHR47926">
    <property type="entry name" value="PENTATRICOPEPTIDE REPEAT-CONTAINING PROTEIN"/>
    <property type="match status" value="1"/>
</dbReference>
<dbReference type="EMBL" id="JABTTQ020001894">
    <property type="protein sequence ID" value="KAK6127261.1"/>
    <property type="molecule type" value="Genomic_DNA"/>
</dbReference>
<evidence type="ECO:0000256" key="2">
    <source>
        <dbReference type="ARBA" id="ARBA00022737"/>
    </source>
</evidence>
<protein>
    <recommendedName>
        <fullName evidence="4">DYW domain-containing protein</fullName>
    </recommendedName>
</protein>
<evidence type="ECO:0000256" key="1">
    <source>
        <dbReference type="ARBA" id="ARBA00006643"/>
    </source>
</evidence>
<dbReference type="PANTHER" id="PTHR47926:SF402">
    <property type="entry name" value="TETRATRICOPEPTIDE-LIKE HELICAL DOMAIN SUPERFAMILY, DYW DOMAIN-CONTAINING PROTEIN"/>
    <property type="match status" value="1"/>
</dbReference>
<dbReference type="PROSITE" id="PS51375">
    <property type="entry name" value="PPR"/>
    <property type="match status" value="4"/>
</dbReference>
<feature type="repeat" description="PPR" evidence="3">
    <location>
        <begin position="215"/>
        <end position="249"/>
    </location>
</feature>
<gene>
    <name evidence="5" type="ORF">DH2020_038987</name>
</gene>
<dbReference type="Pfam" id="PF20430">
    <property type="entry name" value="Eplus_motif"/>
    <property type="match status" value="1"/>
</dbReference>
<sequence length="624" mass="69992">MSSIHFFPATTVPSISTAKITPFKNLESCSTMADLKQNHAQIIKLGLSSDNDAMGRVIKFCSLAKSGDLNYALKVFDLLPHPDAFIYNTMFRGYLQAQLYRNCIILYAHMLEHSVTPNKFSFPPVIRACCFDGAVEEAKQVHAHVIKLGFVQDSYCQNNLIHMYVNFDSLVEAKRVFDNLDKKDDVSWTTLISGFSRLGCVDEAFSVFESMPVKNSAAWNAVIAAHVQNNRFHDAFKLFDKMRKENVAIDNFVAASMLAACTGFGALEQGEWIYEHIRSCGIAVDHKLATTIIDMYCKCGRLDKAYEVFDELPSKGVSSWNCMIGGFAMHGKGKDAIKLLKKMEAEKTVNPDYVTFVNLLGACAHSGLVEEGRYYFSYMTKVYGIAPGMEHYGCLVDLLGRAGLLEEAKKVINDMPMRADVGVLGALLGACRIYGNIDMAEKIGKQVIELEPNNSGRYVLLANLYAKAGRYEDVAYIRKLMNDRGVKKVAGFSMIELEGTVNEFIAGGRTHPEAKEIYAKVEEMLVRIKDRGYVPDTDGMLYGICEEENDNPLQYHSEKLAIAFGLLKTKRGETIRVTKNLRVCKDCHQASKLISAVYDREIIVRDRNRFHYFRGGVCSCNDYW</sequence>
<dbReference type="Pfam" id="PF12854">
    <property type="entry name" value="PPR_1"/>
    <property type="match status" value="1"/>
</dbReference>
<dbReference type="Pfam" id="PF20431">
    <property type="entry name" value="E_motif"/>
    <property type="match status" value="1"/>
</dbReference>
<feature type="repeat" description="PPR" evidence="3">
    <location>
        <begin position="83"/>
        <end position="117"/>
    </location>
</feature>
<dbReference type="Pfam" id="PF13041">
    <property type="entry name" value="PPR_2"/>
    <property type="match status" value="3"/>
</dbReference>
<dbReference type="Pfam" id="PF14432">
    <property type="entry name" value="DYW_deaminase"/>
    <property type="match status" value="1"/>
</dbReference>
<dbReference type="SUPFAM" id="SSF48452">
    <property type="entry name" value="TPR-like"/>
    <property type="match status" value="1"/>
</dbReference>
<evidence type="ECO:0000313" key="6">
    <source>
        <dbReference type="Proteomes" id="UP001318860"/>
    </source>
</evidence>
<comment type="similarity">
    <text evidence="1">Belongs to the PPR family. PCMP-H subfamily.</text>
</comment>
<dbReference type="InterPro" id="IPR046960">
    <property type="entry name" value="PPR_At4g14850-like_plant"/>
</dbReference>
<proteinExistence type="inferred from homology"/>
<dbReference type="Proteomes" id="UP001318860">
    <property type="component" value="Unassembled WGS sequence"/>
</dbReference>
<name>A0ABR0UY71_REHGL</name>
<dbReference type="InterPro" id="IPR046848">
    <property type="entry name" value="E_motif"/>
</dbReference>
<reference evidence="5 6" key="1">
    <citation type="journal article" date="2021" name="Comput. Struct. Biotechnol. J.">
        <title>De novo genome assembly of the potent medicinal plant Rehmannia glutinosa using nanopore technology.</title>
        <authorList>
            <person name="Ma L."/>
            <person name="Dong C."/>
            <person name="Song C."/>
            <person name="Wang X."/>
            <person name="Zheng X."/>
            <person name="Niu Y."/>
            <person name="Chen S."/>
            <person name="Feng W."/>
        </authorList>
    </citation>
    <scope>NUCLEOTIDE SEQUENCE [LARGE SCALE GENOMIC DNA]</scope>
    <source>
        <strain evidence="5">DH-2019</strain>
    </source>
</reference>
<dbReference type="NCBIfam" id="TIGR00756">
    <property type="entry name" value="PPR"/>
    <property type="match status" value="4"/>
</dbReference>
<feature type="repeat" description="PPR" evidence="3">
    <location>
        <begin position="184"/>
        <end position="214"/>
    </location>
</feature>
<keyword evidence="2" id="KW-0677">Repeat</keyword>
<keyword evidence="6" id="KW-1185">Reference proteome</keyword>
<comment type="caution">
    <text evidence="5">The sequence shown here is derived from an EMBL/GenBank/DDBJ whole genome shotgun (WGS) entry which is preliminary data.</text>
</comment>
<evidence type="ECO:0000313" key="5">
    <source>
        <dbReference type="EMBL" id="KAK6127261.1"/>
    </source>
</evidence>
<dbReference type="Pfam" id="PF01535">
    <property type="entry name" value="PPR"/>
    <property type="match status" value="2"/>
</dbReference>
<accession>A0ABR0UY71</accession>
<organism evidence="5 6">
    <name type="scientific">Rehmannia glutinosa</name>
    <name type="common">Chinese foxglove</name>
    <dbReference type="NCBI Taxonomy" id="99300"/>
    <lineage>
        <taxon>Eukaryota</taxon>
        <taxon>Viridiplantae</taxon>
        <taxon>Streptophyta</taxon>
        <taxon>Embryophyta</taxon>
        <taxon>Tracheophyta</taxon>
        <taxon>Spermatophyta</taxon>
        <taxon>Magnoliopsida</taxon>
        <taxon>eudicotyledons</taxon>
        <taxon>Gunneridae</taxon>
        <taxon>Pentapetalae</taxon>
        <taxon>asterids</taxon>
        <taxon>lamiids</taxon>
        <taxon>Lamiales</taxon>
        <taxon>Orobanchaceae</taxon>
        <taxon>Rehmannieae</taxon>
        <taxon>Rehmannia</taxon>
    </lineage>
</organism>
<dbReference type="InterPro" id="IPR046849">
    <property type="entry name" value="E2_motif"/>
</dbReference>